<keyword evidence="2" id="KW-1185">Reference proteome</keyword>
<evidence type="ECO:0000313" key="2">
    <source>
        <dbReference type="Proteomes" id="UP001501676"/>
    </source>
</evidence>
<proteinExistence type="predicted"/>
<organism evidence="1 2">
    <name type="scientific">Cryptosporangium minutisporangium</name>
    <dbReference type="NCBI Taxonomy" id="113569"/>
    <lineage>
        <taxon>Bacteria</taxon>
        <taxon>Bacillati</taxon>
        <taxon>Actinomycetota</taxon>
        <taxon>Actinomycetes</taxon>
        <taxon>Cryptosporangiales</taxon>
        <taxon>Cryptosporangiaceae</taxon>
        <taxon>Cryptosporangium</taxon>
    </lineage>
</organism>
<accession>A0ABP6SPT8</accession>
<protein>
    <submittedName>
        <fullName evidence="1">Uncharacterized protein</fullName>
    </submittedName>
</protein>
<dbReference type="Proteomes" id="UP001501676">
    <property type="component" value="Unassembled WGS sequence"/>
</dbReference>
<sequence length="95" mass="10586">MGDDRRFRDSAQALVDLVFTDDMELFDSMPDEIQENLGPALSALGDPATDDSDTERLIAAASVVEQIAAKYRRAFPPSLNRRLEAMEVERKALQT</sequence>
<gene>
    <name evidence="1" type="ORF">GCM10020369_01940</name>
</gene>
<reference evidence="2" key="1">
    <citation type="journal article" date="2019" name="Int. J. Syst. Evol. Microbiol.">
        <title>The Global Catalogue of Microorganisms (GCM) 10K type strain sequencing project: providing services to taxonomists for standard genome sequencing and annotation.</title>
        <authorList>
            <consortium name="The Broad Institute Genomics Platform"/>
            <consortium name="The Broad Institute Genome Sequencing Center for Infectious Disease"/>
            <person name="Wu L."/>
            <person name="Ma J."/>
        </authorList>
    </citation>
    <scope>NUCLEOTIDE SEQUENCE [LARGE SCALE GENOMIC DNA]</scope>
    <source>
        <strain evidence="2">JCM 9458</strain>
    </source>
</reference>
<name>A0ABP6SPT8_9ACTN</name>
<evidence type="ECO:0000313" key="1">
    <source>
        <dbReference type="EMBL" id="GAA3381958.1"/>
    </source>
</evidence>
<comment type="caution">
    <text evidence="1">The sequence shown here is derived from an EMBL/GenBank/DDBJ whole genome shotgun (WGS) entry which is preliminary data.</text>
</comment>
<dbReference type="RefSeq" id="WP_345725976.1">
    <property type="nucleotide sequence ID" value="NZ_BAAAYN010000001.1"/>
</dbReference>
<dbReference type="EMBL" id="BAAAYN010000001">
    <property type="protein sequence ID" value="GAA3381958.1"/>
    <property type="molecule type" value="Genomic_DNA"/>
</dbReference>